<dbReference type="PANTHER" id="PTHR42760:SF133">
    <property type="entry name" value="3-OXOACYL-[ACYL-CARRIER-PROTEIN] REDUCTASE"/>
    <property type="match status" value="1"/>
</dbReference>
<dbReference type="PRINTS" id="PR00081">
    <property type="entry name" value="GDHRDH"/>
</dbReference>
<dbReference type="FunFam" id="3.40.50.720:FF:000084">
    <property type="entry name" value="Short-chain dehydrogenase reductase"/>
    <property type="match status" value="1"/>
</dbReference>
<gene>
    <name evidence="3" type="ORF">DCS45_10190</name>
</gene>
<dbReference type="InterPro" id="IPR020904">
    <property type="entry name" value="Sc_DH/Rdtase_CS"/>
</dbReference>
<dbReference type="InterPro" id="IPR036291">
    <property type="entry name" value="NAD(P)-bd_dom_sf"/>
</dbReference>
<dbReference type="PROSITE" id="PS00061">
    <property type="entry name" value="ADH_SHORT"/>
    <property type="match status" value="1"/>
</dbReference>
<evidence type="ECO:0000313" key="4">
    <source>
        <dbReference type="Proteomes" id="UP000264719"/>
    </source>
</evidence>
<dbReference type="PRINTS" id="PR00080">
    <property type="entry name" value="SDRFAMILY"/>
</dbReference>
<dbReference type="Proteomes" id="UP000264719">
    <property type="component" value="Unassembled WGS sequence"/>
</dbReference>
<dbReference type="AlphaFoldDB" id="A0A348WCG6"/>
<dbReference type="Gene3D" id="3.40.50.720">
    <property type="entry name" value="NAD(P)-binding Rossmann-like Domain"/>
    <property type="match status" value="1"/>
</dbReference>
<dbReference type="InterPro" id="IPR002347">
    <property type="entry name" value="SDR_fam"/>
</dbReference>
<organism evidence="3 4">
    <name type="scientific">Roseovarius nubinhibens</name>
    <dbReference type="NCBI Taxonomy" id="314263"/>
    <lineage>
        <taxon>Bacteria</taxon>
        <taxon>Pseudomonadati</taxon>
        <taxon>Pseudomonadota</taxon>
        <taxon>Alphaproteobacteria</taxon>
        <taxon>Rhodobacterales</taxon>
        <taxon>Roseobacteraceae</taxon>
        <taxon>Roseovarius</taxon>
    </lineage>
</organism>
<dbReference type="NCBIfam" id="NF005559">
    <property type="entry name" value="PRK07231.1"/>
    <property type="match status" value="1"/>
</dbReference>
<evidence type="ECO:0000313" key="3">
    <source>
        <dbReference type="EMBL" id="HAR52228.1"/>
    </source>
</evidence>
<dbReference type="Pfam" id="PF13561">
    <property type="entry name" value="adh_short_C2"/>
    <property type="match status" value="1"/>
</dbReference>
<evidence type="ECO:0000256" key="1">
    <source>
        <dbReference type="ARBA" id="ARBA00006484"/>
    </source>
</evidence>
<accession>A0A348WCG6</accession>
<dbReference type="PANTHER" id="PTHR42760">
    <property type="entry name" value="SHORT-CHAIN DEHYDROGENASES/REDUCTASES FAMILY MEMBER"/>
    <property type="match status" value="1"/>
</dbReference>
<comment type="similarity">
    <text evidence="1">Belongs to the short-chain dehydrogenases/reductases (SDR) family.</text>
</comment>
<dbReference type="GO" id="GO:0048038">
    <property type="term" value="F:quinone binding"/>
    <property type="evidence" value="ECO:0007669"/>
    <property type="project" value="TreeGrafter"/>
</dbReference>
<name>A0A348WCG6_9RHOB</name>
<comment type="caution">
    <text evidence="3">The sequence shown here is derived from an EMBL/GenBank/DDBJ whole genome shotgun (WGS) entry which is preliminary data.</text>
</comment>
<reference evidence="3 4" key="1">
    <citation type="journal article" date="2018" name="Nat. Biotechnol.">
        <title>A standardized bacterial taxonomy based on genome phylogeny substantially revises the tree of life.</title>
        <authorList>
            <person name="Parks D.H."/>
            <person name="Chuvochina M."/>
            <person name="Waite D.W."/>
            <person name="Rinke C."/>
            <person name="Skarshewski A."/>
            <person name="Chaumeil P.A."/>
            <person name="Hugenholtz P."/>
        </authorList>
    </citation>
    <scope>NUCLEOTIDE SEQUENCE [LARGE SCALE GENOMIC DNA]</scope>
    <source>
        <strain evidence="3">UBA9169</strain>
    </source>
</reference>
<protein>
    <submittedName>
        <fullName evidence="3">Short chain dehydrogenase</fullName>
    </submittedName>
</protein>
<keyword evidence="2" id="KW-0560">Oxidoreductase</keyword>
<dbReference type="RefSeq" id="WP_339853541.1">
    <property type="nucleotide sequence ID" value="NZ_CAXAXR010000005.1"/>
</dbReference>
<dbReference type="SUPFAM" id="SSF51735">
    <property type="entry name" value="NAD(P)-binding Rossmann-fold domains"/>
    <property type="match status" value="1"/>
</dbReference>
<evidence type="ECO:0000256" key="2">
    <source>
        <dbReference type="ARBA" id="ARBA00023002"/>
    </source>
</evidence>
<dbReference type="GO" id="GO:0006633">
    <property type="term" value="P:fatty acid biosynthetic process"/>
    <property type="evidence" value="ECO:0007669"/>
    <property type="project" value="TreeGrafter"/>
</dbReference>
<proteinExistence type="inferred from homology"/>
<dbReference type="GO" id="GO:0016616">
    <property type="term" value="F:oxidoreductase activity, acting on the CH-OH group of donors, NAD or NADP as acceptor"/>
    <property type="evidence" value="ECO:0007669"/>
    <property type="project" value="TreeGrafter"/>
</dbReference>
<dbReference type="EMBL" id="DMVW01000098">
    <property type="protein sequence ID" value="HAR52228.1"/>
    <property type="molecule type" value="Genomic_DNA"/>
</dbReference>
<sequence>MSEYRDKTVIVTGGGAGIGRAIATAFAKEGANVVIADIKVEAAQETASALSGSTGQVLSAACDVSKREDVFALVERAVAETGRLDIIVNNAGIAMSATSLEELQPEFIDRMMGVNFNGVVWGCQAALTVFKRQNSGVILNIASMTAVRPRPGLNIYGASKAAVIVLTKGIALEVASQGIRCLAINPVAADTGLLSDFIGSGQDRSVGEKAFASTIPVGRLCRPDDIANAALFLASARAEMITGSCVDVDGARGV</sequence>